<dbReference type="RefSeq" id="WP_349244423.1">
    <property type="nucleotide sequence ID" value="NZ_JASCXX010000008.1"/>
</dbReference>
<reference evidence="4" key="1">
    <citation type="submission" date="2023-05" db="EMBL/GenBank/DDBJ databases">
        <title>Anaerotaeda fermentans gen. nov., sp. nov., a novel anaerobic planctomycete of the new family within the order Sedimentisphaerales isolated from Taman Peninsula, Russia.</title>
        <authorList>
            <person name="Khomyakova M.A."/>
            <person name="Merkel A.Y."/>
            <person name="Slobodkin A.I."/>
        </authorList>
    </citation>
    <scope>NUCLEOTIDE SEQUENCE</scope>
    <source>
        <strain evidence="4">M17dextr</strain>
    </source>
</reference>
<dbReference type="InterPro" id="IPR036568">
    <property type="entry name" value="GGCT-like_sf"/>
</dbReference>
<dbReference type="EMBL" id="JASCXX010000008">
    <property type="protein sequence ID" value="MDI6449014.1"/>
    <property type="molecule type" value="Genomic_DNA"/>
</dbReference>
<dbReference type="Gene3D" id="3.10.490.10">
    <property type="entry name" value="Gamma-glutamyl cyclotransferase-like"/>
    <property type="match status" value="1"/>
</dbReference>
<feature type="domain" description="Gamma-glutamylcyclotransferase AIG2-like" evidence="3">
    <location>
        <begin position="3"/>
        <end position="103"/>
    </location>
</feature>
<evidence type="ECO:0000259" key="3">
    <source>
        <dbReference type="Pfam" id="PF06094"/>
    </source>
</evidence>
<dbReference type="SUPFAM" id="SSF110857">
    <property type="entry name" value="Gamma-glutamyl cyclotransferase-like"/>
    <property type="match status" value="1"/>
</dbReference>
<dbReference type="AlphaFoldDB" id="A0AAW6TZ68"/>
<evidence type="ECO:0000256" key="2">
    <source>
        <dbReference type="ARBA" id="ARBA00030602"/>
    </source>
</evidence>
<dbReference type="InterPro" id="IPR013024">
    <property type="entry name" value="GGCT-like"/>
</dbReference>
<protein>
    <recommendedName>
        <fullName evidence="2">Putative gamma-glutamylcyclotransferase</fullName>
    </recommendedName>
</protein>
<dbReference type="GO" id="GO:0016740">
    <property type="term" value="F:transferase activity"/>
    <property type="evidence" value="ECO:0007669"/>
    <property type="project" value="UniProtKB-KW"/>
</dbReference>
<evidence type="ECO:0000313" key="5">
    <source>
        <dbReference type="Proteomes" id="UP001431776"/>
    </source>
</evidence>
<dbReference type="Proteomes" id="UP001431776">
    <property type="component" value="Unassembled WGS sequence"/>
</dbReference>
<dbReference type="PANTHER" id="PTHR31544">
    <property type="entry name" value="AIG2-LIKE PROTEIN D"/>
    <property type="match status" value="1"/>
</dbReference>
<keyword evidence="5" id="KW-1185">Reference proteome</keyword>
<evidence type="ECO:0000256" key="1">
    <source>
        <dbReference type="ARBA" id="ARBA00022679"/>
    </source>
</evidence>
<accession>A0AAW6TZ68</accession>
<evidence type="ECO:0000313" key="4">
    <source>
        <dbReference type="EMBL" id="MDI6449014.1"/>
    </source>
</evidence>
<proteinExistence type="predicted"/>
<dbReference type="Pfam" id="PF06094">
    <property type="entry name" value="GGACT"/>
    <property type="match status" value="1"/>
</dbReference>
<dbReference type="PANTHER" id="PTHR31544:SF2">
    <property type="entry name" value="AIG2-LIKE PROTEIN D"/>
    <property type="match status" value="1"/>
</dbReference>
<comment type="caution">
    <text evidence="4">The sequence shown here is derived from an EMBL/GenBank/DDBJ whole genome shotgun (WGS) entry which is preliminary data.</text>
</comment>
<organism evidence="4 5">
    <name type="scientific">Anaerobaca lacustris</name>
    <dbReference type="NCBI Taxonomy" id="3044600"/>
    <lineage>
        <taxon>Bacteria</taxon>
        <taxon>Pseudomonadati</taxon>
        <taxon>Planctomycetota</taxon>
        <taxon>Phycisphaerae</taxon>
        <taxon>Sedimentisphaerales</taxon>
        <taxon>Anaerobacaceae</taxon>
        <taxon>Anaerobaca</taxon>
    </lineage>
</organism>
<keyword evidence="1" id="KW-0808">Transferase</keyword>
<name>A0AAW6TZ68_9BACT</name>
<dbReference type="CDD" id="cd06661">
    <property type="entry name" value="GGCT_like"/>
    <property type="match status" value="1"/>
</dbReference>
<sequence length="133" mass="15627">MHLFTYGSLMFESVWTRLVRGTYTSRPARLHGFVRRKVCDDVYPVIFRTHDAGWVDGLVYLDIGAEDLKRLDFFEGEFYDRQSHTVVAGHERLPADAYVLRDEYLHMTDHVAWDPQWFSREGLSAFLGQYKGF</sequence>
<gene>
    <name evidence="4" type="ORF">QJ522_08165</name>
</gene>
<dbReference type="InterPro" id="IPR009288">
    <property type="entry name" value="AIG2-like_dom"/>
</dbReference>
<dbReference type="InterPro" id="IPR045038">
    <property type="entry name" value="AIG2-like"/>
</dbReference>